<dbReference type="eggNOG" id="COG3592">
    <property type="taxonomic scope" value="Bacteria"/>
</dbReference>
<dbReference type="InterPro" id="IPR010693">
    <property type="entry name" value="Divergent_4Fe-4S_mono-cluster"/>
</dbReference>
<dbReference type="Pfam" id="PF06902">
    <property type="entry name" value="Fer4_19"/>
    <property type="match status" value="1"/>
</dbReference>
<comment type="caution">
    <text evidence="2">The sequence shown here is derived from an EMBL/GenBank/DDBJ whole genome shotgun (WGS) entry which is preliminary data.</text>
</comment>
<dbReference type="EMBL" id="JRHH01000001">
    <property type="protein sequence ID" value="KGD69249.1"/>
    <property type="molecule type" value="Genomic_DNA"/>
</dbReference>
<dbReference type="RefSeq" id="WP_035123276.1">
    <property type="nucleotide sequence ID" value="NZ_JRHH01000001.1"/>
</dbReference>
<dbReference type="OrthoDB" id="9795032at2"/>
<dbReference type="Gene3D" id="3.30.70.20">
    <property type="match status" value="1"/>
</dbReference>
<proteinExistence type="predicted"/>
<feature type="domain" description="Divergent 4Fe-4S mono-cluster" evidence="1">
    <location>
        <begin position="10"/>
        <end position="71"/>
    </location>
</feature>
<evidence type="ECO:0000259" key="1">
    <source>
        <dbReference type="Pfam" id="PF06902"/>
    </source>
</evidence>
<organism evidence="2 3">
    <name type="scientific">Flavobacterium aquatile LMG 4008 = ATCC 11947</name>
    <dbReference type="NCBI Taxonomy" id="1453498"/>
    <lineage>
        <taxon>Bacteria</taxon>
        <taxon>Pseudomonadati</taxon>
        <taxon>Bacteroidota</taxon>
        <taxon>Flavobacteriia</taxon>
        <taxon>Flavobacteriales</taxon>
        <taxon>Flavobacteriaceae</taxon>
        <taxon>Flavobacterium</taxon>
    </lineage>
</organism>
<dbReference type="Proteomes" id="UP000029554">
    <property type="component" value="Unassembled WGS sequence"/>
</dbReference>
<evidence type="ECO:0000313" key="3">
    <source>
        <dbReference type="Proteomes" id="UP000029554"/>
    </source>
</evidence>
<sequence length="78" mass="8789">MDANDLTKEYSNGEVTIVWKNNLCIHAAQCVKNNPDVFKPKEKPWITPENSTTDKIIETVKKCPSGALTYYLNNETTA</sequence>
<reference evidence="2 3" key="1">
    <citation type="submission" date="2014-09" db="EMBL/GenBank/DDBJ databases">
        <title>Whole Genome Shotgun of Flavobacterium aquatile LMG 4008.</title>
        <authorList>
            <person name="Gale A.N."/>
            <person name="Pipes S.E."/>
            <person name="Newman J.D."/>
        </authorList>
    </citation>
    <scope>NUCLEOTIDE SEQUENCE [LARGE SCALE GENOMIC DNA]</scope>
    <source>
        <strain evidence="2 3">LMG 4008</strain>
    </source>
</reference>
<name>A0A095SY16_9FLAO</name>
<protein>
    <submittedName>
        <fullName evidence="2">Divergent 4Fe-4S mono-cluster</fullName>
    </submittedName>
</protein>
<dbReference type="SUPFAM" id="SSF54862">
    <property type="entry name" value="4Fe-4S ferredoxins"/>
    <property type="match status" value="1"/>
</dbReference>
<keyword evidence="3" id="KW-1185">Reference proteome</keyword>
<dbReference type="AlphaFoldDB" id="A0A095SY16"/>
<dbReference type="STRING" id="1453498.LG45_00250"/>
<accession>A0A095SY16</accession>
<gene>
    <name evidence="2" type="ORF">LG45_00250</name>
</gene>
<evidence type="ECO:0000313" key="2">
    <source>
        <dbReference type="EMBL" id="KGD69249.1"/>
    </source>
</evidence>